<evidence type="ECO:0000259" key="3">
    <source>
        <dbReference type="PROSITE" id="PS00497"/>
    </source>
</evidence>
<dbReference type="Proteomes" id="UP000276776">
    <property type="component" value="Unassembled WGS sequence"/>
</dbReference>
<dbReference type="InterPro" id="IPR002227">
    <property type="entry name" value="Tyrosinase_Cu-bd"/>
</dbReference>
<reference evidence="4 5" key="2">
    <citation type="submission" date="2018-11" db="EMBL/GenBank/DDBJ databases">
        <authorList>
            <consortium name="Pathogen Informatics"/>
        </authorList>
    </citation>
    <scope>NUCLEOTIDE SEQUENCE [LARGE SCALE GENOMIC DNA]</scope>
</reference>
<dbReference type="PANTHER" id="PTHR11474">
    <property type="entry name" value="TYROSINASE FAMILY MEMBER"/>
    <property type="match status" value="1"/>
</dbReference>
<keyword evidence="5" id="KW-1185">Reference proteome</keyword>
<evidence type="ECO:0000313" key="4">
    <source>
        <dbReference type="EMBL" id="VDN05883.1"/>
    </source>
</evidence>
<dbReference type="WBParaSite" id="TCLT_0000834301-mRNA-1">
    <property type="protein sequence ID" value="TCLT_0000834301-mRNA-1"/>
    <property type="gene ID" value="TCLT_0000834301"/>
</dbReference>
<protein>
    <submittedName>
        <fullName evidence="6">Tyrosinase_Cu-bd domain-containing protein</fullName>
    </submittedName>
</protein>
<organism evidence="6">
    <name type="scientific">Thelazia callipaeda</name>
    <name type="common">Oriental eyeworm</name>
    <name type="synonym">Parasitic nematode</name>
    <dbReference type="NCBI Taxonomy" id="103827"/>
    <lineage>
        <taxon>Eukaryota</taxon>
        <taxon>Metazoa</taxon>
        <taxon>Ecdysozoa</taxon>
        <taxon>Nematoda</taxon>
        <taxon>Chromadorea</taxon>
        <taxon>Rhabditida</taxon>
        <taxon>Spirurina</taxon>
        <taxon>Spiruromorpha</taxon>
        <taxon>Thelazioidea</taxon>
        <taxon>Thelaziidae</taxon>
        <taxon>Thelazia</taxon>
    </lineage>
</organism>
<sequence length="368" mass="41716">MQQHRFEPPVQFDMTPRVPGQNSMQTALDCMDLFCLCPYLNCVDFFICKHVLQGRIGNNVCILPNGAILQKSVRKEYRMLTNAERNRFHDAVRRLKRSGNYDVLSRIHQQMASSSGAHSGPAFLPWHREYVKRVEIALRLIDPSLAIPYWDSVMDSYLPNPRDSIIWSTLFAGETDNSGNVINGPYIGFRTLEGRPNIRRSLGSEGRLFAENDIWNVVNHRSISNVLAFTAPEAGCPFSPNFEALEYKHGSVHLWVGGDMKPAYPPELPQCANALHLKHSPMLPFNKQNADGLSNDYTNNLYEYAPRPSCSWQVRSCGSPYLFCDVNHGQPHCVSKIKVNGLCRGFEGEDACFRSICLNSVCRPYKRK</sequence>
<dbReference type="GO" id="GO:0046872">
    <property type="term" value="F:metal ion binding"/>
    <property type="evidence" value="ECO:0007669"/>
    <property type="project" value="UniProtKB-KW"/>
</dbReference>
<feature type="domain" description="Tyrosinase copper-binding" evidence="3">
    <location>
        <begin position="118"/>
        <end position="135"/>
    </location>
</feature>
<reference evidence="6" key="1">
    <citation type="submission" date="2017-02" db="UniProtKB">
        <authorList>
            <consortium name="WormBaseParasite"/>
        </authorList>
    </citation>
    <scope>IDENTIFICATION</scope>
</reference>
<dbReference type="InterPro" id="IPR008922">
    <property type="entry name" value="Di-copper_centre_dom_sf"/>
</dbReference>
<dbReference type="InterPro" id="IPR050316">
    <property type="entry name" value="Tyrosinase/Hemocyanin"/>
</dbReference>
<dbReference type="STRING" id="103827.A0A0N5D5Q3"/>
<evidence type="ECO:0000256" key="2">
    <source>
        <dbReference type="ARBA" id="ARBA00023008"/>
    </source>
</evidence>
<dbReference type="PROSITE" id="PS00497">
    <property type="entry name" value="TYROSINASE_1"/>
    <property type="match status" value="1"/>
</dbReference>
<keyword evidence="2" id="KW-0186">Copper</keyword>
<proteinExistence type="predicted"/>
<dbReference type="SUPFAM" id="SSF48056">
    <property type="entry name" value="Di-copper centre-containing domain"/>
    <property type="match status" value="1"/>
</dbReference>
<evidence type="ECO:0000313" key="6">
    <source>
        <dbReference type="WBParaSite" id="TCLT_0000834301-mRNA-1"/>
    </source>
</evidence>
<dbReference type="OrthoDB" id="6132182at2759"/>
<dbReference type="Gene3D" id="1.10.1280.10">
    <property type="entry name" value="Di-copper center containing domain from catechol oxidase"/>
    <property type="match status" value="1"/>
</dbReference>
<dbReference type="Pfam" id="PF00264">
    <property type="entry name" value="Tyrosinase"/>
    <property type="match status" value="1"/>
</dbReference>
<evidence type="ECO:0000256" key="1">
    <source>
        <dbReference type="ARBA" id="ARBA00022723"/>
    </source>
</evidence>
<name>A0A0N5D5Q3_THECL</name>
<dbReference type="EMBL" id="UYYF01004615">
    <property type="protein sequence ID" value="VDN05883.1"/>
    <property type="molecule type" value="Genomic_DNA"/>
</dbReference>
<dbReference type="PANTHER" id="PTHR11474:SF126">
    <property type="entry name" value="TYROSINASE-LIKE PROTEIN TYR-1-RELATED"/>
    <property type="match status" value="1"/>
</dbReference>
<accession>A0A0N5D5Q3</accession>
<keyword evidence="1" id="KW-0479">Metal-binding</keyword>
<dbReference type="PRINTS" id="PR00092">
    <property type="entry name" value="TYROSINASE"/>
</dbReference>
<dbReference type="OMA" id="VDCLWEE"/>
<dbReference type="AlphaFoldDB" id="A0A0N5D5Q3"/>
<dbReference type="GO" id="GO:0016491">
    <property type="term" value="F:oxidoreductase activity"/>
    <property type="evidence" value="ECO:0007669"/>
    <property type="project" value="InterPro"/>
</dbReference>
<evidence type="ECO:0000313" key="5">
    <source>
        <dbReference type="Proteomes" id="UP000276776"/>
    </source>
</evidence>
<gene>
    <name evidence="4" type="ORF">TCLT_LOCUS8332</name>
</gene>